<comment type="subcellular location">
    <subcellularLocation>
        <location evidence="1">Cell membrane</location>
        <topology evidence="1">Multi-pass membrane protein</topology>
    </subcellularLocation>
</comment>
<dbReference type="Gene3D" id="1.10.287.70">
    <property type="match status" value="1"/>
</dbReference>
<feature type="domain" description="RCK N-terminal" evidence="9">
    <location>
        <begin position="114"/>
        <end position="239"/>
    </location>
</feature>
<dbReference type="Gene3D" id="3.40.50.720">
    <property type="entry name" value="NAD(P)-binding Rossmann-like Domain"/>
    <property type="match status" value="1"/>
</dbReference>
<sequence>MSIEYFKHIYFRLPVIVRLLISIFVVMTFFGVIIHLVEPSAFPSVFDGIWWAFITGATVGYGDFVPLTALGKVIAILLILSGGGLLTFYIMTLSAGTIQHEQDLSKGKVKFKGEDHIVIVGWNERTRQLVNMIETKDSKEEIVLIDRTLDHLPYQHYPIHFIHGDPSEDSTLIQANIQEAKSVILTADITKKERQADITTILAIVAIRGNNQHVSINAEVLSISQIENAIRAGANTIIRSNDFMSTLFYHELYHLKNTRPFETVLNVLNNQQFSHLALPEQLENSTFKNGIVFYLDKKELLFGFIRDDDWVINPPKDTTLNKGDILLTLTSW</sequence>
<dbReference type="InterPro" id="IPR013099">
    <property type="entry name" value="K_chnl_dom"/>
</dbReference>
<accession>A0A1H0ZQP3</accession>
<keyword evidence="5" id="KW-0406">Ion transport</keyword>
<keyword evidence="7 10" id="KW-0407">Ion channel</keyword>
<dbReference type="EMBL" id="FNKD01000001">
    <property type="protein sequence ID" value="SDQ29346.1"/>
    <property type="molecule type" value="Genomic_DNA"/>
</dbReference>
<dbReference type="InterPro" id="IPR050721">
    <property type="entry name" value="Trk_Ktr_HKT_K-transport"/>
</dbReference>
<reference evidence="10 11" key="1">
    <citation type="submission" date="2016-10" db="EMBL/GenBank/DDBJ databases">
        <authorList>
            <person name="de Groot N.N."/>
        </authorList>
    </citation>
    <scope>NUCLEOTIDE SEQUENCE [LARGE SCALE GENOMIC DNA]</scope>
    <source>
        <strain evidence="10 11">CGMCC 1.10449</strain>
    </source>
</reference>
<evidence type="ECO:0000256" key="2">
    <source>
        <dbReference type="ARBA" id="ARBA00022448"/>
    </source>
</evidence>
<evidence type="ECO:0000256" key="4">
    <source>
        <dbReference type="ARBA" id="ARBA00022989"/>
    </source>
</evidence>
<evidence type="ECO:0000256" key="3">
    <source>
        <dbReference type="ARBA" id="ARBA00022692"/>
    </source>
</evidence>
<evidence type="ECO:0000256" key="5">
    <source>
        <dbReference type="ARBA" id="ARBA00023065"/>
    </source>
</evidence>
<proteinExistence type="predicted"/>
<feature type="transmembrane region" description="Helical" evidence="8">
    <location>
        <begin position="49"/>
        <end position="66"/>
    </location>
</feature>
<dbReference type="PANTHER" id="PTHR43833">
    <property type="entry name" value="POTASSIUM CHANNEL PROTEIN 2-RELATED-RELATED"/>
    <property type="match status" value="1"/>
</dbReference>
<dbReference type="GO" id="GO:0005886">
    <property type="term" value="C:plasma membrane"/>
    <property type="evidence" value="ECO:0007669"/>
    <property type="project" value="UniProtKB-SubCell"/>
</dbReference>
<evidence type="ECO:0000256" key="6">
    <source>
        <dbReference type="ARBA" id="ARBA00023136"/>
    </source>
</evidence>
<feature type="transmembrane region" description="Helical" evidence="8">
    <location>
        <begin position="15"/>
        <end position="37"/>
    </location>
</feature>
<evidence type="ECO:0000313" key="10">
    <source>
        <dbReference type="EMBL" id="SDQ29346.1"/>
    </source>
</evidence>
<dbReference type="GO" id="GO:0005267">
    <property type="term" value="F:potassium channel activity"/>
    <property type="evidence" value="ECO:0007669"/>
    <property type="project" value="InterPro"/>
</dbReference>
<keyword evidence="11" id="KW-1185">Reference proteome</keyword>
<dbReference type="AlphaFoldDB" id="A0A1H0ZQP3"/>
<evidence type="ECO:0000256" key="8">
    <source>
        <dbReference type="SAM" id="Phobius"/>
    </source>
</evidence>
<dbReference type="STRING" id="553311.SAMN05216231_1358"/>
<dbReference type="SUPFAM" id="SSF51735">
    <property type="entry name" value="NAD(P)-binding Rossmann-fold domains"/>
    <property type="match status" value="1"/>
</dbReference>
<keyword evidence="2" id="KW-0813">Transport</keyword>
<dbReference type="PROSITE" id="PS51201">
    <property type="entry name" value="RCK_N"/>
    <property type="match status" value="1"/>
</dbReference>
<evidence type="ECO:0000256" key="7">
    <source>
        <dbReference type="ARBA" id="ARBA00023303"/>
    </source>
</evidence>
<dbReference type="PANTHER" id="PTHR43833:SF9">
    <property type="entry name" value="POTASSIUM CHANNEL PROTEIN YUGO-RELATED"/>
    <property type="match status" value="1"/>
</dbReference>
<feature type="transmembrane region" description="Helical" evidence="8">
    <location>
        <begin position="73"/>
        <end position="91"/>
    </location>
</feature>
<dbReference type="RefSeq" id="WP_092492156.1">
    <property type="nucleotide sequence ID" value="NZ_FNKD01000001.1"/>
</dbReference>
<dbReference type="InterPro" id="IPR003148">
    <property type="entry name" value="RCK_N"/>
</dbReference>
<dbReference type="Pfam" id="PF07885">
    <property type="entry name" value="Ion_trans_2"/>
    <property type="match status" value="1"/>
</dbReference>
<gene>
    <name evidence="10" type="ORF">SAMN05216231_1358</name>
</gene>
<name>A0A1H0ZQP3_9BACI</name>
<dbReference type="Proteomes" id="UP000199444">
    <property type="component" value="Unassembled WGS sequence"/>
</dbReference>
<dbReference type="InterPro" id="IPR003280">
    <property type="entry name" value="2pore_dom_K_chnl"/>
</dbReference>
<protein>
    <submittedName>
        <fullName evidence="10">Voltage-gated potassium channel</fullName>
    </submittedName>
</protein>
<dbReference type="Pfam" id="PF02254">
    <property type="entry name" value="TrkA_N"/>
    <property type="match status" value="1"/>
</dbReference>
<evidence type="ECO:0000259" key="9">
    <source>
        <dbReference type="PROSITE" id="PS51201"/>
    </source>
</evidence>
<dbReference type="InterPro" id="IPR036291">
    <property type="entry name" value="NAD(P)-bd_dom_sf"/>
</dbReference>
<keyword evidence="6 8" id="KW-0472">Membrane</keyword>
<keyword evidence="3 8" id="KW-0812">Transmembrane</keyword>
<dbReference type="SUPFAM" id="SSF81324">
    <property type="entry name" value="Voltage-gated potassium channels"/>
    <property type="match status" value="1"/>
</dbReference>
<evidence type="ECO:0000256" key="1">
    <source>
        <dbReference type="ARBA" id="ARBA00004651"/>
    </source>
</evidence>
<dbReference type="PRINTS" id="PR01333">
    <property type="entry name" value="2POREKCHANEL"/>
</dbReference>
<evidence type="ECO:0000313" key="11">
    <source>
        <dbReference type="Proteomes" id="UP000199444"/>
    </source>
</evidence>
<organism evidence="10 11">
    <name type="scientific">Virgibacillus salinus</name>
    <dbReference type="NCBI Taxonomy" id="553311"/>
    <lineage>
        <taxon>Bacteria</taxon>
        <taxon>Bacillati</taxon>
        <taxon>Bacillota</taxon>
        <taxon>Bacilli</taxon>
        <taxon>Bacillales</taxon>
        <taxon>Bacillaceae</taxon>
        <taxon>Virgibacillus</taxon>
    </lineage>
</organism>
<keyword evidence="4 8" id="KW-1133">Transmembrane helix</keyword>